<evidence type="ECO:0000256" key="1">
    <source>
        <dbReference type="ARBA" id="ARBA00007690"/>
    </source>
</evidence>
<dbReference type="Proteomes" id="UP001154282">
    <property type="component" value="Unassembled WGS sequence"/>
</dbReference>
<evidence type="ECO:0000313" key="7">
    <source>
        <dbReference type="EMBL" id="CAI0374941.1"/>
    </source>
</evidence>
<proteinExistence type="inferred from homology"/>
<keyword evidence="8" id="KW-1185">Reference proteome</keyword>
<comment type="caution">
    <text evidence="7">The sequence shown here is derived from an EMBL/GenBank/DDBJ whole genome shotgun (WGS) entry which is preliminary data.</text>
</comment>
<feature type="compositionally biased region" description="Basic residues" evidence="3">
    <location>
        <begin position="10"/>
        <end position="25"/>
    </location>
</feature>
<dbReference type="InterPro" id="IPR057546">
    <property type="entry name" value="HEAT_GCN1"/>
</dbReference>
<protein>
    <recommendedName>
        <fullName evidence="9">Ribosomal RNA-processing protein 12-like conserved domain-containing protein</fullName>
    </recommendedName>
</protein>
<evidence type="ECO:0000259" key="4">
    <source>
        <dbReference type="Pfam" id="PF08161"/>
    </source>
</evidence>
<reference evidence="7" key="1">
    <citation type="submission" date="2022-08" db="EMBL/GenBank/DDBJ databases">
        <authorList>
            <person name="Gutierrez-Valencia J."/>
        </authorList>
    </citation>
    <scope>NUCLEOTIDE SEQUENCE</scope>
</reference>
<dbReference type="EMBL" id="CAMGYJ010000002">
    <property type="protein sequence ID" value="CAI0374941.1"/>
    <property type="molecule type" value="Genomic_DNA"/>
</dbReference>
<gene>
    <name evidence="7" type="ORF">LITE_LOCUS409</name>
</gene>
<feature type="region of interest" description="Disordered" evidence="3">
    <location>
        <begin position="1"/>
        <end position="40"/>
    </location>
</feature>
<name>A0AAV0GPQ1_9ROSI</name>
<dbReference type="Pfam" id="PF25772">
    <property type="entry name" value="HEAT_RRP12_N"/>
    <property type="match status" value="1"/>
</dbReference>
<feature type="domain" description="RRP12 N-terminal HEAT" evidence="6">
    <location>
        <begin position="38"/>
        <end position="319"/>
    </location>
</feature>
<dbReference type="InterPro" id="IPR012978">
    <property type="entry name" value="HEAT_RRP12"/>
</dbReference>
<evidence type="ECO:0000259" key="6">
    <source>
        <dbReference type="Pfam" id="PF25772"/>
    </source>
</evidence>
<feature type="region of interest" description="Disordered" evidence="3">
    <location>
        <begin position="1055"/>
        <end position="1177"/>
    </location>
</feature>
<feature type="compositionally biased region" description="Low complexity" evidence="3">
    <location>
        <begin position="1147"/>
        <end position="1159"/>
    </location>
</feature>
<evidence type="ECO:0000256" key="3">
    <source>
        <dbReference type="SAM" id="MobiDB-lite"/>
    </source>
</evidence>
<comment type="similarity">
    <text evidence="1">Belongs to the RRP12 family.</text>
</comment>
<dbReference type="PANTHER" id="PTHR48412">
    <property type="entry name" value="ARM REPEAT SUPERFAMILY PROTEIN"/>
    <property type="match status" value="1"/>
</dbReference>
<dbReference type="Pfam" id="PF23271">
    <property type="entry name" value="HEAT_GCN1"/>
    <property type="match status" value="1"/>
</dbReference>
<accession>A0AAV0GPQ1</accession>
<evidence type="ECO:0008006" key="9">
    <source>
        <dbReference type="Google" id="ProtNLM"/>
    </source>
</evidence>
<keyword evidence="2" id="KW-0677">Repeat</keyword>
<feature type="compositionally biased region" description="Acidic residues" evidence="3">
    <location>
        <begin position="741"/>
        <end position="754"/>
    </location>
</feature>
<dbReference type="InterPro" id="IPR057860">
    <property type="entry name" value="HEAT_RRP12_N"/>
</dbReference>
<dbReference type="Gene3D" id="1.25.10.10">
    <property type="entry name" value="Leucine-rich Repeat Variant"/>
    <property type="match status" value="1"/>
</dbReference>
<evidence type="ECO:0000256" key="2">
    <source>
        <dbReference type="ARBA" id="ARBA00022737"/>
    </source>
</evidence>
<feature type="compositionally biased region" description="Gly residues" evidence="3">
    <location>
        <begin position="1160"/>
        <end position="1169"/>
    </location>
</feature>
<evidence type="ECO:0000259" key="5">
    <source>
        <dbReference type="Pfam" id="PF23271"/>
    </source>
</evidence>
<dbReference type="PANTHER" id="PTHR48412:SF1">
    <property type="entry name" value="ARM REPEAT SUPERFAMILY PROTEIN"/>
    <property type="match status" value="1"/>
</dbReference>
<feature type="region of interest" description="Disordered" evidence="3">
    <location>
        <begin position="741"/>
        <end position="760"/>
    </location>
</feature>
<feature type="domain" description="RRP12 HEAT" evidence="4">
    <location>
        <begin position="387"/>
        <end position="691"/>
    </location>
</feature>
<dbReference type="InterPro" id="IPR011989">
    <property type="entry name" value="ARM-like"/>
</dbReference>
<feature type="compositionally biased region" description="Gly residues" evidence="3">
    <location>
        <begin position="1137"/>
        <end position="1146"/>
    </location>
</feature>
<dbReference type="AlphaFoldDB" id="A0AAV0GPQ1"/>
<evidence type="ECO:0000313" key="8">
    <source>
        <dbReference type="Proteomes" id="UP001154282"/>
    </source>
</evidence>
<dbReference type="SUPFAM" id="SSF48371">
    <property type="entry name" value="ARM repeat"/>
    <property type="match status" value="1"/>
</dbReference>
<sequence>MATPASEKPTRHKRRSSAMKPKAKRQRAEGNTEPAAETEVENAFKDDTDLCDQLMSRYSTSTAPHHRHLLATAAAFRSILSAESRDLTPTAYFLAGMENLSDSEALDSTAVAALSTLVSIATPLIPEKGMANDRATESVAVLVGAVLGREEALGVSTLSGVVKCLGVLTAKFCDLEDWNSVKQGVETLLKLSVDKRPKLRRAAQECLVEVLKSFSSSDTIKEASKLVLSLLKSYTPLAVSLNESETVDASNAEASLNSKHLELLHVLNLLKATIPHLSVKIGCKILAELVKLMASCFLPHTRNVFQIAEVFLTTSTNEVIGPHVEDIANSLASYVLSEEKNPVDTVFSAARLLKVVLDKLQARGSCSWMKTFPTILGRLTGLLSLEGDIASQATDIIKELINQCIDVKVLLANKGKSFDEVREGSQEVDMIKATCHVFELALSSCTGVPNEQILSVISVLFQRLGEFSFIFMEGFVVKLADFINHANPDSPETTYLQSCLGSAVVALGPEKILGLIPICFDANSLTCSNTWLVPILKDHVVGASLEFYVEHIVPLAKTLQRASRKVKKSVLREELQALSQRLLALVSAFCRYPVDTHKKFESLTSILIVFLQKDPSMHKSIAVALKALVSQNRSALGSGCNVVEMTSNGNKDLVSDSRNMASYSIKVANRNIKALASHSRDLLQTLIDVFIDSPPQKRLHLKEAIGCLASIAKSSVTKKIFLLLLKKLKLVNTAGEFEEPASDTDELVNEEDNTQTDTEKTERSVIMDLASCFVEGASEELIQLTYKFITYLLQETNMSGHCEAYCTLSKILEHHGWFCSSQSVELIDLLVNLKPPVDIKSLKYRFNCFHILVVHTLEVCFQKLEQEEDNPRTFLILNEIILTLKDGKDEARKVASDALIAISSQLRKSSQVISDELYHKLISMILGYLSGSSAHIKSGAVSALSVLVYNDADICLNMTDLVPSVLSLLQNKDLEVAKAALGFMKVVVSCLEAKDLQGLVSDILNEVLPWSSVSRNHLRSKVTIILEILLRKCSSGVVQSVTPDKYKSFVKTVLQSRHQKSDSQGSGVKDDDTRIEGSSSKGSDNEAGLPDKGPRQGSSAHKDRKRKWENKNENQRAGDGGGSNRDKRQRQQPKHAFGGGKRGGPGPRQQQQQQRTGRNSSGGGGMGKRGGFKQKAN</sequence>
<feature type="domain" description="Stalled ribosome sensor GCN1-like HEAT repeats region" evidence="5">
    <location>
        <begin position="876"/>
        <end position="1007"/>
    </location>
</feature>
<dbReference type="InterPro" id="IPR016024">
    <property type="entry name" value="ARM-type_fold"/>
</dbReference>
<organism evidence="7 8">
    <name type="scientific">Linum tenue</name>
    <dbReference type="NCBI Taxonomy" id="586396"/>
    <lineage>
        <taxon>Eukaryota</taxon>
        <taxon>Viridiplantae</taxon>
        <taxon>Streptophyta</taxon>
        <taxon>Embryophyta</taxon>
        <taxon>Tracheophyta</taxon>
        <taxon>Spermatophyta</taxon>
        <taxon>Magnoliopsida</taxon>
        <taxon>eudicotyledons</taxon>
        <taxon>Gunneridae</taxon>
        <taxon>Pentapetalae</taxon>
        <taxon>rosids</taxon>
        <taxon>fabids</taxon>
        <taxon>Malpighiales</taxon>
        <taxon>Linaceae</taxon>
        <taxon>Linum</taxon>
    </lineage>
</organism>
<dbReference type="Pfam" id="PF08161">
    <property type="entry name" value="RRP12_HEAT"/>
    <property type="match status" value="1"/>
</dbReference>